<feature type="compositionally biased region" description="Low complexity" evidence="1">
    <location>
        <begin position="62"/>
        <end position="76"/>
    </location>
</feature>
<dbReference type="Proteomes" id="UP001529510">
    <property type="component" value="Unassembled WGS sequence"/>
</dbReference>
<gene>
    <name evidence="2" type="ORF">M9458_011490</name>
</gene>
<dbReference type="AlphaFoldDB" id="A0ABD0R455"/>
<keyword evidence="3" id="KW-1185">Reference proteome</keyword>
<name>A0ABD0R455_CIRMR</name>
<feature type="non-terminal residue" evidence="2">
    <location>
        <position position="1"/>
    </location>
</feature>
<evidence type="ECO:0000313" key="2">
    <source>
        <dbReference type="EMBL" id="KAL0193194.1"/>
    </source>
</evidence>
<dbReference type="EMBL" id="JAMKFB020000005">
    <property type="protein sequence ID" value="KAL0193194.1"/>
    <property type="molecule type" value="Genomic_DNA"/>
</dbReference>
<protein>
    <submittedName>
        <fullName evidence="2">Uncharacterized protein</fullName>
    </submittedName>
</protein>
<accession>A0ABD0R455</accession>
<feature type="region of interest" description="Disordered" evidence="1">
    <location>
        <begin position="55"/>
        <end position="76"/>
    </location>
</feature>
<organism evidence="2 3">
    <name type="scientific">Cirrhinus mrigala</name>
    <name type="common">Mrigala</name>
    <dbReference type="NCBI Taxonomy" id="683832"/>
    <lineage>
        <taxon>Eukaryota</taxon>
        <taxon>Metazoa</taxon>
        <taxon>Chordata</taxon>
        <taxon>Craniata</taxon>
        <taxon>Vertebrata</taxon>
        <taxon>Euteleostomi</taxon>
        <taxon>Actinopterygii</taxon>
        <taxon>Neopterygii</taxon>
        <taxon>Teleostei</taxon>
        <taxon>Ostariophysi</taxon>
        <taxon>Cypriniformes</taxon>
        <taxon>Cyprinidae</taxon>
        <taxon>Labeoninae</taxon>
        <taxon>Labeonini</taxon>
        <taxon>Cirrhinus</taxon>
    </lineage>
</organism>
<sequence length="160" mass="16965">DPPLVSSQAVGIPKPTLTNPPVPEVVPMSAALPIWGTAFWCVWAAYATAEIPEPSMPAEGSPEVVTEAAEPPEMAVPAPDPPEAVPFMSVLLKEVVPIYELLSCPVPVTEATYELSACPVTAMEAVTELSAPSVLAKDIDYELLPMFDLTLSMTTSLFVQ</sequence>
<reference evidence="2 3" key="1">
    <citation type="submission" date="2024-05" db="EMBL/GenBank/DDBJ databases">
        <title>Genome sequencing and assembly of Indian major carp, Cirrhinus mrigala (Hamilton, 1822).</title>
        <authorList>
            <person name="Mohindra V."/>
            <person name="Chowdhury L.M."/>
            <person name="Lal K."/>
            <person name="Jena J.K."/>
        </authorList>
    </citation>
    <scope>NUCLEOTIDE SEQUENCE [LARGE SCALE GENOMIC DNA]</scope>
    <source>
        <strain evidence="2">CM1030</strain>
        <tissue evidence="2">Blood</tissue>
    </source>
</reference>
<comment type="caution">
    <text evidence="2">The sequence shown here is derived from an EMBL/GenBank/DDBJ whole genome shotgun (WGS) entry which is preliminary data.</text>
</comment>
<evidence type="ECO:0000256" key="1">
    <source>
        <dbReference type="SAM" id="MobiDB-lite"/>
    </source>
</evidence>
<evidence type="ECO:0000313" key="3">
    <source>
        <dbReference type="Proteomes" id="UP001529510"/>
    </source>
</evidence>
<proteinExistence type="predicted"/>